<sequence length="335" mass="37754">MAILPQLERERAGEKARGRRSLRFNSLPLSHLVVAKKTLLEMNALRPWSLRGCPSPPFIEDRCKRMLLPASVIEPVTASCMKHRFGPIRFNVSKRSLPWLIQPVCLLENGRNRILVGITRILVDSTSMSVGKWTNQNSCRNYQVVLRFVMRQCLRTPALGFLHASSRSILAVITVAAPNSSPGESIKKRILSGLCASSTNVTIVREGTSSPEEETRSMLRKSAARLIARTDGSWADVRHRFYCYATDATIRGGPLSCEITRRAPTGRSLTDRLFRLIESSYPISRIADRRERARWDDSGMKAVGEQGLVTPMGFLQRPPFERLFRTIYLSMPDIN</sequence>
<dbReference type="EMBL" id="GL438019">
    <property type="protein sequence ID" value="EFN69704.1"/>
    <property type="molecule type" value="Genomic_DNA"/>
</dbReference>
<protein>
    <submittedName>
        <fullName evidence="1">Uncharacterized protein</fullName>
    </submittedName>
</protein>
<evidence type="ECO:0000313" key="2">
    <source>
        <dbReference type="Proteomes" id="UP000000311"/>
    </source>
</evidence>
<keyword evidence="2" id="KW-1185">Reference proteome</keyword>
<organism evidence="2">
    <name type="scientific">Camponotus floridanus</name>
    <name type="common">Florida carpenter ant</name>
    <dbReference type="NCBI Taxonomy" id="104421"/>
    <lineage>
        <taxon>Eukaryota</taxon>
        <taxon>Metazoa</taxon>
        <taxon>Ecdysozoa</taxon>
        <taxon>Arthropoda</taxon>
        <taxon>Hexapoda</taxon>
        <taxon>Insecta</taxon>
        <taxon>Pterygota</taxon>
        <taxon>Neoptera</taxon>
        <taxon>Endopterygota</taxon>
        <taxon>Hymenoptera</taxon>
        <taxon>Apocrita</taxon>
        <taxon>Aculeata</taxon>
        <taxon>Formicoidea</taxon>
        <taxon>Formicidae</taxon>
        <taxon>Formicinae</taxon>
        <taxon>Camponotus</taxon>
    </lineage>
</organism>
<gene>
    <name evidence="1" type="ORF">EAG_07607</name>
</gene>
<evidence type="ECO:0000313" key="1">
    <source>
        <dbReference type="EMBL" id="EFN69704.1"/>
    </source>
</evidence>
<accession>E2AA37</accession>
<dbReference type="Proteomes" id="UP000000311">
    <property type="component" value="Unassembled WGS sequence"/>
</dbReference>
<proteinExistence type="predicted"/>
<dbReference type="InParanoid" id="E2AA37"/>
<reference evidence="1 2" key="1">
    <citation type="journal article" date="2010" name="Science">
        <title>Genomic comparison of the ants Camponotus floridanus and Harpegnathos saltator.</title>
        <authorList>
            <person name="Bonasio R."/>
            <person name="Zhang G."/>
            <person name="Ye C."/>
            <person name="Mutti N.S."/>
            <person name="Fang X."/>
            <person name="Qin N."/>
            <person name="Donahue G."/>
            <person name="Yang P."/>
            <person name="Li Q."/>
            <person name="Li C."/>
            <person name="Zhang P."/>
            <person name="Huang Z."/>
            <person name="Berger S.L."/>
            <person name="Reinberg D."/>
            <person name="Wang J."/>
            <person name="Liebig J."/>
        </authorList>
    </citation>
    <scope>NUCLEOTIDE SEQUENCE [LARGE SCALE GENOMIC DNA]</scope>
    <source>
        <strain evidence="2">C129</strain>
    </source>
</reference>
<name>E2AA37_CAMFO</name>
<dbReference type="AlphaFoldDB" id="E2AA37"/>